<sequence length="1334" mass="149299">MNIDDNSPLDLSALTSLASSLTLQSMVLDAFGKPDSGIKQGRFWFPGGYDECLGVDADVYNNATDTMDKYTGKYCRLELPTGLPMALGVESVIRVGLCVSSRCNVADLNTLVEAVQENLFNGTTQSEIEAVCDEPMQLGNTNDCDTQHTVTSGVSHVNKAFVGVENGTVLQAVKEDKPPVYTEKADNHVNTEQVNVETFSQKPDQGTMERILLAFSVYSNGAKILNTDQREGSLGALNGIRFLSMAWVILGHTYFFVIGFDANLFTYFYEQQSGVLVAYLALRELKKVGGGRKLNWPMFYFHRFWRLTPPYMLVLMFGTVLSPYLISGPLRIPGDVPYMGECRKNWWINLLYVNNYVNMDHMVVYGVELVPSERHAVLHHQPLNSASALLVHGDFNANLYAPSYSRFGPYIVGLFAGYLLYKSKNKLRIPKKLNLLLWFLSLATFCLVIYGPYSQDGNHIFSVDESSAYNALSRTAWGVALAYLIVACSTGHGGWINELLSWRGFIPLSRLTYCAYLIHPLVMLTFYMNRRQLTYFTQFEVIYLFLGHMTITYGLSFIVSLVFEAPMMGLEKAILRKGDDINKDVETWCEIVELRHLIMLSTVITLIVLITLPQCTDGVGNNDMLADAVQSLLPALGNTLGIDNLESVVDFFTKNASSSTNAIDLLTPLAGQFALQSWGLSHECSQDLMLLVEDLGSGEPWTQQVLDAFGKPDSGIIKGRTWFPGGFDECLDLHADAYNNATDNMQTLHGKYCRLEIGDGRPQTMLLFNDTIRYDVNPLCSEKKPLASDAIAVIIILSVLVAFILFGTLYDIIAVQMKCYEQPKENKQNEHEKRNGAVNGVGIKAYINGAYQPATAGSEHEKNNSVIEMIEGGQKSPVMEIVKDKERKPSTVGLNPKNESSTLEKICLAFSAYSNGVKILSTVQGAGSLGALNGIRFLSMAWVILGHTYFFASGFDANLGVFFYDELQKPSFSAVINASVSVDSFFTLSGVLVAYLTLRELKKVNGARGLNWFMFYFHRFWRLTPPYMLVIMVGTVLLPYIVSGPFWIEGEFPFMSGCRKFWWTNLLYVNNYVHTDDTCLGWSWYLANDMQFYIISPLILLPFNVFAGAACGFVLIAASTAAIWVIDVNHEYSAQSALPFAPHAKDTNFTKNLYFPSYARVGPYVLGLFAGYLLYKTNCKLRIPKVMNFLGWFLSFSVICTVIYSPYSDERNHILSLQESAAYLSLHRTGWGLAMVWIIVTCCTGHGGWINQLLSWRGFIPLSRLTYCAYLIHPLVMVTFYSSRRQLTYFTQFELIYLFLGHMTMTYGLSFIVSLVFEAPMMGLEKAVFRKGGK</sequence>
<feature type="transmembrane region" description="Helical" evidence="1">
    <location>
        <begin position="404"/>
        <end position="421"/>
    </location>
</feature>
<feature type="transmembrane region" description="Helical" evidence="1">
    <location>
        <begin position="1027"/>
        <end position="1048"/>
    </location>
</feature>
<feature type="transmembrane region" description="Helical" evidence="1">
    <location>
        <begin position="937"/>
        <end position="955"/>
    </location>
</feature>
<feature type="transmembrane region" description="Helical" evidence="1">
    <location>
        <begin position="1187"/>
        <end position="1207"/>
    </location>
</feature>
<dbReference type="SMART" id="SM00703">
    <property type="entry name" value="NRF"/>
    <property type="match status" value="2"/>
</dbReference>
<name>A0ABY7EQW0_MYAAR</name>
<feature type="transmembrane region" description="Helical" evidence="1">
    <location>
        <begin position="476"/>
        <end position="496"/>
    </location>
</feature>
<feature type="domain" description="Nose resistant-to-fluoxetine protein N-terminal" evidence="2">
    <location>
        <begin position="5"/>
        <end position="134"/>
    </location>
</feature>
<organism evidence="3 4">
    <name type="scientific">Mya arenaria</name>
    <name type="common">Soft-shell clam</name>
    <dbReference type="NCBI Taxonomy" id="6604"/>
    <lineage>
        <taxon>Eukaryota</taxon>
        <taxon>Metazoa</taxon>
        <taxon>Spiralia</taxon>
        <taxon>Lophotrochozoa</taxon>
        <taxon>Mollusca</taxon>
        <taxon>Bivalvia</taxon>
        <taxon>Autobranchia</taxon>
        <taxon>Heteroconchia</taxon>
        <taxon>Euheterodonta</taxon>
        <taxon>Imparidentia</taxon>
        <taxon>Neoheterodontei</taxon>
        <taxon>Myida</taxon>
        <taxon>Myoidea</taxon>
        <taxon>Myidae</taxon>
        <taxon>Mya</taxon>
    </lineage>
</organism>
<feature type="transmembrane region" description="Helical" evidence="1">
    <location>
        <begin position="1295"/>
        <end position="1317"/>
    </location>
</feature>
<evidence type="ECO:0000313" key="3">
    <source>
        <dbReference type="EMBL" id="WAR11334.1"/>
    </source>
</evidence>
<feature type="transmembrane region" description="Helical" evidence="1">
    <location>
        <begin position="1262"/>
        <end position="1283"/>
    </location>
</feature>
<feature type="domain" description="Nose resistant-to-fluoxetine protein N-terminal" evidence="2">
    <location>
        <begin position="681"/>
        <end position="786"/>
    </location>
</feature>
<keyword evidence="1" id="KW-0812">Transmembrane</keyword>
<dbReference type="InterPro" id="IPR006621">
    <property type="entry name" value="Nose-resist-to-fluoxetine_N"/>
</dbReference>
<proteinExistence type="predicted"/>
<feature type="transmembrane region" description="Helical" evidence="1">
    <location>
        <begin position="1157"/>
        <end position="1175"/>
    </location>
</feature>
<feature type="transmembrane region" description="Helical" evidence="1">
    <location>
        <begin position="508"/>
        <end position="529"/>
    </location>
</feature>
<protein>
    <submittedName>
        <fullName evidence="3">NRF6-like protein</fullName>
    </submittedName>
</protein>
<feature type="transmembrane region" description="Helical" evidence="1">
    <location>
        <begin position="975"/>
        <end position="998"/>
    </location>
</feature>
<keyword evidence="1" id="KW-1133">Transmembrane helix</keyword>
<dbReference type="Pfam" id="PF01757">
    <property type="entry name" value="Acyl_transf_3"/>
    <property type="match status" value="1"/>
</dbReference>
<dbReference type="Proteomes" id="UP001164746">
    <property type="component" value="Chromosome 8"/>
</dbReference>
<dbReference type="PANTHER" id="PTHR11161:SF0">
    <property type="entry name" value="O-ACYLTRANSFERASE LIKE PROTEIN"/>
    <property type="match status" value="1"/>
</dbReference>
<feature type="transmembrane region" description="Helical" evidence="1">
    <location>
        <begin position="433"/>
        <end position="453"/>
    </location>
</feature>
<feature type="transmembrane region" description="Helical" evidence="1">
    <location>
        <begin position="597"/>
        <end position="614"/>
    </location>
</feature>
<keyword evidence="4" id="KW-1185">Reference proteome</keyword>
<feature type="transmembrane region" description="Helical" evidence="1">
    <location>
        <begin position="1099"/>
        <end position="1126"/>
    </location>
</feature>
<evidence type="ECO:0000259" key="2">
    <source>
        <dbReference type="SMART" id="SM00703"/>
    </source>
</evidence>
<dbReference type="PANTHER" id="PTHR11161">
    <property type="entry name" value="O-ACYLTRANSFERASE"/>
    <property type="match status" value="1"/>
</dbReference>
<evidence type="ECO:0000313" key="4">
    <source>
        <dbReference type="Proteomes" id="UP001164746"/>
    </source>
</evidence>
<keyword evidence="1" id="KW-0472">Membrane</keyword>
<dbReference type="InterPro" id="IPR002656">
    <property type="entry name" value="Acyl_transf_3_dom"/>
</dbReference>
<evidence type="ECO:0000256" key="1">
    <source>
        <dbReference type="SAM" id="Phobius"/>
    </source>
</evidence>
<dbReference type="InterPro" id="IPR052728">
    <property type="entry name" value="O2_lipid_transport_reg"/>
</dbReference>
<accession>A0ABY7EQW0</accession>
<dbReference type="EMBL" id="CP111019">
    <property type="protein sequence ID" value="WAR11334.1"/>
    <property type="molecule type" value="Genomic_DNA"/>
</dbReference>
<feature type="transmembrane region" description="Helical" evidence="1">
    <location>
        <begin position="303"/>
        <end position="326"/>
    </location>
</feature>
<gene>
    <name evidence="3" type="ORF">MAR_025514</name>
</gene>
<feature type="transmembrane region" description="Helical" evidence="1">
    <location>
        <begin position="239"/>
        <end position="258"/>
    </location>
</feature>
<feature type="transmembrane region" description="Helical" evidence="1">
    <location>
        <begin position="541"/>
        <end position="563"/>
    </location>
</feature>
<dbReference type="Pfam" id="PF20146">
    <property type="entry name" value="NRF"/>
    <property type="match status" value="2"/>
</dbReference>
<reference evidence="3" key="1">
    <citation type="submission" date="2022-11" db="EMBL/GenBank/DDBJ databases">
        <title>Centuries of genome instability and evolution in soft-shell clam transmissible cancer (bioRxiv).</title>
        <authorList>
            <person name="Hart S.F.M."/>
            <person name="Yonemitsu M.A."/>
            <person name="Giersch R.M."/>
            <person name="Beal B.F."/>
            <person name="Arriagada G."/>
            <person name="Davis B.W."/>
            <person name="Ostrander E.A."/>
            <person name="Goff S.P."/>
            <person name="Metzger M.J."/>
        </authorList>
    </citation>
    <scope>NUCLEOTIDE SEQUENCE</scope>
    <source>
        <strain evidence="3">MELC-2E11</strain>
        <tissue evidence="3">Siphon/mantle</tissue>
    </source>
</reference>
<feature type="transmembrane region" description="Helical" evidence="1">
    <location>
        <begin position="790"/>
        <end position="813"/>
    </location>
</feature>
<feature type="transmembrane region" description="Helical" evidence="1">
    <location>
        <begin position="1230"/>
        <end position="1250"/>
    </location>
</feature>